<protein>
    <submittedName>
        <fullName evidence="1">Uncharacterized protein</fullName>
    </submittedName>
</protein>
<proteinExistence type="predicted"/>
<reference evidence="1 2" key="1">
    <citation type="journal article" date="2019" name="Philos. Trans. R. Soc. Lond., B, Biol. Sci.">
        <title>Ant behaviour and brain gene expression of defending hosts depend on the ecological success of the intruding social parasite.</title>
        <authorList>
            <person name="Kaur R."/>
            <person name="Stoldt M."/>
            <person name="Jongepier E."/>
            <person name="Feldmeyer B."/>
            <person name="Menzel F."/>
            <person name="Bornberg-Bauer E."/>
            <person name="Foitzik S."/>
        </authorList>
    </citation>
    <scope>NUCLEOTIDE SEQUENCE [LARGE SCALE GENOMIC DNA]</scope>
    <source>
        <tissue evidence="1">Whole body</tissue>
    </source>
</reference>
<sequence length="97" mass="10748">MNSHELASLGDLPRFPALESIALLPVGRTSGTVTTRSHCSQRAGGYLRIGPGCRSYSKGSRGAQLTMKYVHRKSGVLYRTQWWPGWLRSATFVTPRL</sequence>
<accession>A0A4S2JDM7</accession>
<gene>
    <name evidence="1" type="ORF">DBV15_10108</name>
</gene>
<comment type="caution">
    <text evidence="1">The sequence shown here is derived from an EMBL/GenBank/DDBJ whole genome shotgun (WGS) entry which is preliminary data.</text>
</comment>
<evidence type="ECO:0000313" key="1">
    <source>
        <dbReference type="EMBL" id="TGZ31998.1"/>
    </source>
</evidence>
<organism evidence="1 2">
    <name type="scientific">Temnothorax longispinosus</name>
    <dbReference type="NCBI Taxonomy" id="300112"/>
    <lineage>
        <taxon>Eukaryota</taxon>
        <taxon>Metazoa</taxon>
        <taxon>Ecdysozoa</taxon>
        <taxon>Arthropoda</taxon>
        <taxon>Hexapoda</taxon>
        <taxon>Insecta</taxon>
        <taxon>Pterygota</taxon>
        <taxon>Neoptera</taxon>
        <taxon>Endopterygota</taxon>
        <taxon>Hymenoptera</taxon>
        <taxon>Apocrita</taxon>
        <taxon>Aculeata</taxon>
        <taxon>Formicoidea</taxon>
        <taxon>Formicidae</taxon>
        <taxon>Myrmicinae</taxon>
        <taxon>Temnothorax</taxon>
    </lineage>
</organism>
<dbReference type="AlphaFoldDB" id="A0A4S2JDM7"/>
<dbReference type="Proteomes" id="UP000310200">
    <property type="component" value="Unassembled WGS sequence"/>
</dbReference>
<evidence type="ECO:0000313" key="2">
    <source>
        <dbReference type="Proteomes" id="UP000310200"/>
    </source>
</evidence>
<name>A0A4S2JDM7_9HYME</name>
<keyword evidence="2" id="KW-1185">Reference proteome</keyword>
<dbReference type="EMBL" id="QBLH01003972">
    <property type="protein sequence ID" value="TGZ31998.1"/>
    <property type="molecule type" value="Genomic_DNA"/>
</dbReference>